<proteinExistence type="predicted"/>
<dbReference type="AlphaFoldDB" id="D4BQH2"/>
<organism evidence="1 2">
    <name type="scientific">Bifidobacterium breve DSM 20213 = JCM 1192</name>
    <dbReference type="NCBI Taxonomy" id="518634"/>
    <lineage>
        <taxon>Bacteria</taxon>
        <taxon>Bacillati</taxon>
        <taxon>Actinomycetota</taxon>
        <taxon>Actinomycetes</taxon>
        <taxon>Bifidobacteriales</taxon>
        <taxon>Bifidobacteriaceae</taxon>
        <taxon>Bifidobacterium</taxon>
    </lineage>
</organism>
<dbReference type="HOGENOM" id="CLU_2767569_0_0_11"/>
<sequence length="69" mass="7880">MELDLRNGSHPPLEMEIDIFRPLNQLSKEVAECHLLSKGYLDRETASIFVGISTLILAISEFQYPFEGR</sequence>
<accession>D4BQH2</accession>
<comment type="caution">
    <text evidence="1">The sequence shown here is derived from an EMBL/GenBank/DDBJ whole genome shotgun (WGS) entry which is preliminary data.</text>
</comment>
<evidence type="ECO:0000313" key="1">
    <source>
        <dbReference type="EMBL" id="EFE88467.1"/>
    </source>
</evidence>
<dbReference type="EMBL" id="ACCG02000012">
    <property type="protein sequence ID" value="EFE88467.1"/>
    <property type="molecule type" value="Genomic_DNA"/>
</dbReference>
<gene>
    <name evidence="1" type="ORF">BIFBRE_04342</name>
</gene>
<reference evidence="1 2" key="1">
    <citation type="submission" date="2010-02" db="EMBL/GenBank/DDBJ databases">
        <authorList>
            <person name="Weinstock G."/>
            <person name="Sodergren E."/>
            <person name="Clifton S."/>
            <person name="Fulton L."/>
            <person name="Fulton B."/>
            <person name="Courtney L."/>
            <person name="Fronick C."/>
            <person name="Harrison M."/>
            <person name="Strong C."/>
            <person name="Farmer C."/>
            <person name="Delahaunty K."/>
            <person name="Markovic C."/>
            <person name="Hall O."/>
            <person name="Minx P."/>
            <person name="Tomlinson C."/>
            <person name="Mitreva M."/>
            <person name="Nelson J."/>
            <person name="Hou S."/>
            <person name="Wollam A."/>
            <person name="Pepin K.H."/>
            <person name="Johnson M."/>
            <person name="Bhonagiri V."/>
            <person name="Zhang X."/>
            <person name="Suruliraj S."/>
            <person name="Warren W."/>
            <person name="Chinwalla A."/>
            <person name="Mardis E.R."/>
            <person name="Wilson R.K."/>
        </authorList>
    </citation>
    <scope>NUCLEOTIDE SEQUENCE [LARGE SCALE GENOMIC DNA]</scope>
    <source>
        <strain evidence="1 2">DSM 20213</strain>
    </source>
</reference>
<protein>
    <submittedName>
        <fullName evidence="1">Uncharacterized protein</fullName>
    </submittedName>
</protein>
<dbReference type="Proteomes" id="UP000003191">
    <property type="component" value="Unassembled WGS sequence"/>
</dbReference>
<keyword evidence="2" id="KW-1185">Reference proteome</keyword>
<name>D4BQH2_BIFBR</name>
<evidence type="ECO:0000313" key="2">
    <source>
        <dbReference type="Proteomes" id="UP000003191"/>
    </source>
</evidence>